<gene>
    <name evidence="2" type="ORF">GALMADRAFT_1241786</name>
</gene>
<accession>A0A067TAW6</accession>
<name>A0A067TAW6_GALM3</name>
<dbReference type="AlphaFoldDB" id="A0A067TAW6"/>
<dbReference type="EMBL" id="KL142373">
    <property type="protein sequence ID" value="KDR79467.1"/>
    <property type="molecule type" value="Genomic_DNA"/>
</dbReference>
<dbReference type="OrthoDB" id="2899537at2759"/>
<dbReference type="Proteomes" id="UP000027222">
    <property type="component" value="Unassembled WGS sequence"/>
</dbReference>
<evidence type="ECO:0000313" key="2">
    <source>
        <dbReference type="EMBL" id="KDR79467.1"/>
    </source>
</evidence>
<dbReference type="HOGENOM" id="CLU_1503560_0_0_1"/>
<keyword evidence="1" id="KW-0472">Membrane</keyword>
<evidence type="ECO:0000256" key="1">
    <source>
        <dbReference type="SAM" id="Phobius"/>
    </source>
</evidence>
<sequence>MSLAASYNSASGYEHSGRLSNAVARLGRSRVLRDFRTYYRFALFAVSITCFLNALVFILSFLRFAIFDVIYFGFMATFSGVLAASIHYLMKYSQMPESTHWMTNAQTHITGSSIIAFFMFSFSSSLRAPFSGSLRVCLSMNTKDFLGNLRCQLVLIMNANESVETFKCKRGQRASGRMV</sequence>
<keyword evidence="1" id="KW-1133">Transmembrane helix</keyword>
<proteinExistence type="predicted"/>
<evidence type="ECO:0000313" key="3">
    <source>
        <dbReference type="Proteomes" id="UP000027222"/>
    </source>
</evidence>
<feature type="transmembrane region" description="Helical" evidence="1">
    <location>
        <begin position="69"/>
        <end position="89"/>
    </location>
</feature>
<protein>
    <submittedName>
        <fullName evidence="2">Uncharacterized protein</fullName>
    </submittedName>
</protein>
<organism evidence="2 3">
    <name type="scientific">Galerina marginata (strain CBS 339.88)</name>
    <dbReference type="NCBI Taxonomy" id="685588"/>
    <lineage>
        <taxon>Eukaryota</taxon>
        <taxon>Fungi</taxon>
        <taxon>Dikarya</taxon>
        <taxon>Basidiomycota</taxon>
        <taxon>Agaricomycotina</taxon>
        <taxon>Agaricomycetes</taxon>
        <taxon>Agaricomycetidae</taxon>
        <taxon>Agaricales</taxon>
        <taxon>Agaricineae</taxon>
        <taxon>Strophariaceae</taxon>
        <taxon>Galerina</taxon>
    </lineage>
</organism>
<keyword evidence="1" id="KW-0812">Transmembrane</keyword>
<reference evidence="3" key="1">
    <citation type="journal article" date="2014" name="Proc. Natl. Acad. Sci. U.S.A.">
        <title>Extensive sampling of basidiomycete genomes demonstrates inadequacy of the white-rot/brown-rot paradigm for wood decay fungi.</title>
        <authorList>
            <person name="Riley R."/>
            <person name="Salamov A.A."/>
            <person name="Brown D.W."/>
            <person name="Nagy L.G."/>
            <person name="Floudas D."/>
            <person name="Held B.W."/>
            <person name="Levasseur A."/>
            <person name="Lombard V."/>
            <person name="Morin E."/>
            <person name="Otillar R."/>
            <person name="Lindquist E.A."/>
            <person name="Sun H."/>
            <person name="LaButti K.M."/>
            <person name="Schmutz J."/>
            <person name="Jabbour D."/>
            <person name="Luo H."/>
            <person name="Baker S.E."/>
            <person name="Pisabarro A.G."/>
            <person name="Walton J.D."/>
            <person name="Blanchette R.A."/>
            <person name="Henrissat B."/>
            <person name="Martin F."/>
            <person name="Cullen D."/>
            <person name="Hibbett D.S."/>
            <person name="Grigoriev I.V."/>
        </authorList>
    </citation>
    <scope>NUCLEOTIDE SEQUENCE [LARGE SCALE GENOMIC DNA]</scope>
    <source>
        <strain evidence="3">CBS 339.88</strain>
    </source>
</reference>
<feature type="transmembrane region" description="Helical" evidence="1">
    <location>
        <begin position="38"/>
        <end position="62"/>
    </location>
</feature>
<keyword evidence="3" id="KW-1185">Reference proteome</keyword>